<evidence type="ECO:0000313" key="1">
    <source>
        <dbReference type="EMBL" id="GMT31220.1"/>
    </source>
</evidence>
<dbReference type="Proteomes" id="UP001432322">
    <property type="component" value="Unassembled WGS sequence"/>
</dbReference>
<reference evidence="1" key="1">
    <citation type="submission" date="2023-10" db="EMBL/GenBank/DDBJ databases">
        <title>Genome assembly of Pristionchus species.</title>
        <authorList>
            <person name="Yoshida K."/>
            <person name="Sommer R.J."/>
        </authorList>
    </citation>
    <scope>NUCLEOTIDE SEQUENCE</scope>
    <source>
        <strain evidence="1">RS5133</strain>
    </source>
</reference>
<evidence type="ECO:0000313" key="2">
    <source>
        <dbReference type="Proteomes" id="UP001432322"/>
    </source>
</evidence>
<accession>A0AAV5WHV9</accession>
<proteinExistence type="predicted"/>
<organism evidence="1 2">
    <name type="scientific">Pristionchus fissidentatus</name>
    <dbReference type="NCBI Taxonomy" id="1538716"/>
    <lineage>
        <taxon>Eukaryota</taxon>
        <taxon>Metazoa</taxon>
        <taxon>Ecdysozoa</taxon>
        <taxon>Nematoda</taxon>
        <taxon>Chromadorea</taxon>
        <taxon>Rhabditida</taxon>
        <taxon>Rhabditina</taxon>
        <taxon>Diplogasteromorpha</taxon>
        <taxon>Diplogasteroidea</taxon>
        <taxon>Neodiplogasteridae</taxon>
        <taxon>Pristionchus</taxon>
    </lineage>
</organism>
<name>A0AAV5WHV9_9BILA</name>
<keyword evidence="2" id="KW-1185">Reference proteome</keyword>
<dbReference type="AlphaFoldDB" id="A0AAV5WHV9"/>
<feature type="non-terminal residue" evidence="1">
    <location>
        <position position="1"/>
    </location>
</feature>
<comment type="caution">
    <text evidence="1">The sequence shown here is derived from an EMBL/GenBank/DDBJ whole genome shotgun (WGS) entry which is preliminary data.</text>
</comment>
<sequence>NLLFLLPLLAYASADCFNAKIRLYCGDEQYYGPIVMALWDDTSFIFGGDKKITARDYLVEMGKAYQLRDTRNDCWFYKPYVVFTSYCKKSHGYNLFKEWFDFFKSKFFTPKNTMIYQACRKVPADSDRDVTIQLADEDEC</sequence>
<protein>
    <submittedName>
        <fullName evidence="1">Uncharacterized protein</fullName>
    </submittedName>
</protein>
<gene>
    <name evidence="1" type="ORF">PFISCL1PPCAC_22517</name>
</gene>
<dbReference type="EMBL" id="BTSY01000006">
    <property type="protein sequence ID" value="GMT31220.1"/>
    <property type="molecule type" value="Genomic_DNA"/>
</dbReference>